<evidence type="ECO:0000313" key="5">
    <source>
        <dbReference type="Proteomes" id="UP000623440"/>
    </source>
</evidence>
<dbReference type="InterPro" id="IPR027417">
    <property type="entry name" value="P-loop_NTPase"/>
</dbReference>
<sequence>MQQQKTVVTPNLPQSSSTTAIKVRGLHKHYGNLAAVRGIDLNVNKGEMFGLIGPDGAGKTSTFHILGGVMEATAGEVQIFNQLARDARLITGYLTQQFSLYLDLSIDENLRYAAGLRQVADDLLRERRNKYLKLMNLERFGDRLVGQLSGGMKQKLALCCALVSQPEILLLDEPTTGVDPVSRREFWDLLGELSAEGMTIVVATPYLDEAERCHRVALMYSGQIHEIGTPKELRTNLGLHRLELRTANLQATEEILSQTDQTNIVDVQTFGDRLDVLVEDINSGEIQVREVLQQHQLPSPTIEHGEPTLENVFVTRLRQQGSAPQFFPFPRFRKRGQGDTKGIAIYAHNLNRVFGKFQAVKDVNVEVRYGEIFGLLGANGAGKTTTIKMLCGLLGASGGKISLGGETGNLRSADLRRRIGYMSQKFTLYDDLTILQNLEFYSGVYGVPRKLRREKIDWVIATCGLEGKANMITGQLPGGWKQRVAFGACVMHEPDILFLDEPTSGVDPLARRQFWKLINDFARNGTAILVTTHYLEEAEQCNRMSFMVAGETVAEGSPSSIKASQPGQLIEITVNQNQVASKILKQHFEPWRISIFADSLHIVIDHPEQEINQLTQLLEANQITINSLRPIPFSLEDSFIGIVQRSQ</sequence>
<keyword evidence="5" id="KW-1185">Reference proteome</keyword>
<protein>
    <submittedName>
        <fullName evidence="4">ABC transporter ATP-binding protein</fullName>
    </submittedName>
</protein>
<keyword evidence="2 4" id="KW-0067">ATP-binding</keyword>
<dbReference type="GO" id="GO:0005524">
    <property type="term" value="F:ATP binding"/>
    <property type="evidence" value="ECO:0007669"/>
    <property type="project" value="UniProtKB-KW"/>
</dbReference>
<dbReference type="PANTHER" id="PTHR43038:SF3">
    <property type="entry name" value="ABC TRANSPORTER G FAMILY MEMBER 20 ISOFORM X1"/>
    <property type="match status" value="1"/>
</dbReference>
<proteinExistence type="predicted"/>
<evidence type="ECO:0000313" key="4">
    <source>
        <dbReference type="EMBL" id="MBD2534815.1"/>
    </source>
</evidence>
<dbReference type="Proteomes" id="UP000623440">
    <property type="component" value="Unassembled WGS sequence"/>
</dbReference>
<accession>A0ABR8E0S0</accession>
<reference evidence="4 5" key="1">
    <citation type="journal article" date="2020" name="ISME J.">
        <title>Comparative genomics reveals insights into cyanobacterial evolution and habitat adaptation.</title>
        <authorList>
            <person name="Chen M.Y."/>
            <person name="Teng W.K."/>
            <person name="Zhao L."/>
            <person name="Hu C.X."/>
            <person name="Zhou Y.K."/>
            <person name="Han B.P."/>
            <person name="Song L.R."/>
            <person name="Shu W.S."/>
        </authorList>
    </citation>
    <scope>NUCLEOTIDE SEQUENCE [LARGE SCALE GENOMIC DNA]</scope>
    <source>
        <strain evidence="4 5">FACHB-838</strain>
    </source>
</reference>
<dbReference type="PROSITE" id="PS00211">
    <property type="entry name" value="ABC_TRANSPORTER_1"/>
    <property type="match status" value="1"/>
</dbReference>
<dbReference type="EMBL" id="JACJSI010000198">
    <property type="protein sequence ID" value="MBD2534815.1"/>
    <property type="molecule type" value="Genomic_DNA"/>
</dbReference>
<dbReference type="InterPro" id="IPR003593">
    <property type="entry name" value="AAA+_ATPase"/>
</dbReference>
<comment type="caution">
    <text evidence="4">The sequence shown here is derived from an EMBL/GenBank/DDBJ whole genome shotgun (WGS) entry which is preliminary data.</text>
</comment>
<evidence type="ECO:0000259" key="3">
    <source>
        <dbReference type="PROSITE" id="PS50893"/>
    </source>
</evidence>
<dbReference type="SMART" id="SM00382">
    <property type="entry name" value="AAA"/>
    <property type="match status" value="2"/>
</dbReference>
<dbReference type="SUPFAM" id="SSF52540">
    <property type="entry name" value="P-loop containing nucleoside triphosphate hydrolases"/>
    <property type="match status" value="2"/>
</dbReference>
<dbReference type="PROSITE" id="PS50893">
    <property type="entry name" value="ABC_TRANSPORTER_2"/>
    <property type="match status" value="2"/>
</dbReference>
<evidence type="ECO:0000256" key="2">
    <source>
        <dbReference type="ARBA" id="ARBA00022840"/>
    </source>
</evidence>
<evidence type="ECO:0000256" key="1">
    <source>
        <dbReference type="ARBA" id="ARBA00022741"/>
    </source>
</evidence>
<organism evidence="4 5">
    <name type="scientific">Nostoc flagelliforme FACHB-838</name>
    <dbReference type="NCBI Taxonomy" id="2692904"/>
    <lineage>
        <taxon>Bacteria</taxon>
        <taxon>Bacillati</taxon>
        <taxon>Cyanobacteriota</taxon>
        <taxon>Cyanophyceae</taxon>
        <taxon>Nostocales</taxon>
        <taxon>Nostocaceae</taxon>
        <taxon>Nostoc</taxon>
    </lineage>
</organism>
<dbReference type="PANTHER" id="PTHR43038">
    <property type="entry name" value="ATP-BINDING CASSETTE, SUB-FAMILY H, MEMBER 1"/>
    <property type="match status" value="1"/>
</dbReference>
<dbReference type="RefSeq" id="WP_190945682.1">
    <property type="nucleotide sequence ID" value="NZ_JACJSI010000198.1"/>
</dbReference>
<gene>
    <name evidence="4" type="ORF">H6G97_37325</name>
</gene>
<feature type="domain" description="ABC transporter" evidence="3">
    <location>
        <begin position="21"/>
        <end position="246"/>
    </location>
</feature>
<dbReference type="Gene3D" id="3.40.50.300">
    <property type="entry name" value="P-loop containing nucleotide triphosphate hydrolases"/>
    <property type="match status" value="2"/>
</dbReference>
<keyword evidence="1" id="KW-0547">Nucleotide-binding</keyword>
<dbReference type="InterPro" id="IPR003439">
    <property type="entry name" value="ABC_transporter-like_ATP-bd"/>
</dbReference>
<feature type="domain" description="ABC transporter" evidence="3">
    <location>
        <begin position="345"/>
        <end position="574"/>
    </location>
</feature>
<dbReference type="InterPro" id="IPR017871">
    <property type="entry name" value="ABC_transporter-like_CS"/>
</dbReference>
<name>A0ABR8E0S0_9NOSO</name>
<dbReference type="Pfam" id="PF00005">
    <property type="entry name" value="ABC_tran"/>
    <property type="match status" value="2"/>
</dbReference>
<dbReference type="CDD" id="cd03230">
    <property type="entry name" value="ABC_DR_subfamily_A"/>
    <property type="match status" value="1"/>
</dbReference>